<dbReference type="AlphaFoldDB" id="A0A5C3N7G8"/>
<evidence type="ECO:0000313" key="4">
    <source>
        <dbReference type="Proteomes" id="UP000305948"/>
    </source>
</evidence>
<evidence type="ECO:0000313" key="3">
    <source>
        <dbReference type="EMBL" id="TFK53300.1"/>
    </source>
</evidence>
<feature type="region of interest" description="Disordered" evidence="2">
    <location>
        <begin position="320"/>
        <end position="344"/>
    </location>
</feature>
<dbReference type="Proteomes" id="UP000305948">
    <property type="component" value="Unassembled WGS sequence"/>
</dbReference>
<feature type="compositionally biased region" description="Low complexity" evidence="2">
    <location>
        <begin position="320"/>
        <end position="341"/>
    </location>
</feature>
<feature type="compositionally biased region" description="Basic residues" evidence="2">
    <location>
        <begin position="1"/>
        <end position="12"/>
    </location>
</feature>
<reference evidence="3 4" key="1">
    <citation type="journal article" date="2019" name="Nat. Ecol. Evol.">
        <title>Megaphylogeny resolves global patterns of mushroom evolution.</title>
        <authorList>
            <person name="Varga T."/>
            <person name="Krizsan K."/>
            <person name="Foldi C."/>
            <person name="Dima B."/>
            <person name="Sanchez-Garcia M."/>
            <person name="Sanchez-Ramirez S."/>
            <person name="Szollosi G.J."/>
            <person name="Szarkandi J.G."/>
            <person name="Papp V."/>
            <person name="Albert L."/>
            <person name="Andreopoulos W."/>
            <person name="Angelini C."/>
            <person name="Antonin V."/>
            <person name="Barry K.W."/>
            <person name="Bougher N.L."/>
            <person name="Buchanan P."/>
            <person name="Buyck B."/>
            <person name="Bense V."/>
            <person name="Catcheside P."/>
            <person name="Chovatia M."/>
            <person name="Cooper J."/>
            <person name="Damon W."/>
            <person name="Desjardin D."/>
            <person name="Finy P."/>
            <person name="Geml J."/>
            <person name="Haridas S."/>
            <person name="Hughes K."/>
            <person name="Justo A."/>
            <person name="Karasinski D."/>
            <person name="Kautmanova I."/>
            <person name="Kiss B."/>
            <person name="Kocsube S."/>
            <person name="Kotiranta H."/>
            <person name="LaButti K.M."/>
            <person name="Lechner B.E."/>
            <person name="Liimatainen K."/>
            <person name="Lipzen A."/>
            <person name="Lukacs Z."/>
            <person name="Mihaltcheva S."/>
            <person name="Morgado L.N."/>
            <person name="Niskanen T."/>
            <person name="Noordeloos M.E."/>
            <person name="Ohm R.A."/>
            <person name="Ortiz-Santana B."/>
            <person name="Ovrebo C."/>
            <person name="Racz N."/>
            <person name="Riley R."/>
            <person name="Savchenko A."/>
            <person name="Shiryaev A."/>
            <person name="Soop K."/>
            <person name="Spirin V."/>
            <person name="Szebenyi C."/>
            <person name="Tomsovsky M."/>
            <person name="Tulloss R.E."/>
            <person name="Uehling J."/>
            <person name="Grigoriev I.V."/>
            <person name="Vagvolgyi C."/>
            <person name="Papp T."/>
            <person name="Martin F.M."/>
            <person name="Miettinen O."/>
            <person name="Hibbett D.S."/>
            <person name="Nagy L.G."/>
        </authorList>
    </citation>
    <scope>NUCLEOTIDE SEQUENCE [LARGE SCALE GENOMIC DNA]</scope>
    <source>
        <strain evidence="3 4">OMC1185</strain>
    </source>
</reference>
<dbReference type="STRING" id="5364.A0A5C3N7G8"/>
<evidence type="ECO:0000256" key="1">
    <source>
        <dbReference type="SAM" id="Coils"/>
    </source>
</evidence>
<feature type="compositionally biased region" description="Polar residues" evidence="2">
    <location>
        <begin position="137"/>
        <end position="153"/>
    </location>
</feature>
<feature type="region of interest" description="Disordered" evidence="2">
    <location>
        <begin position="1"/>
        <end position="72"/>
    </location>
</feature>
<name>A0A5C3N7G8_9AGAM</name>
<dbReference type="EMBL" id="ML213507">
    <property type="protein sequence ID" value="TFK53300.1"/>
    <property type="molecule type" value="Genomic_DNA"/>
</dbReference>
<proteinExistence type="predicted"/>
<feature type="coiled-coil region" evidence="1">
    <location>
        <begin position="239"/>
        <end position="287"/>
    </location>
</feature>
<feature type="compositionally biased region" description="Low complexity" evidence="2">
    <location>
        <begin position="47"/>
        <end position="63"/>
    </location>
</feature>
<feature type="region of interest" description="Disordered" evidence="2">
    <location>
        <begin position="105"/>
        <end position="188"/>
    </location>
</feature>
<keyword evidence="1" id="KW-0175">Coiled coil</keyword>
<sequence>MSSHAALRHQGARRASPDQIQHVPRNSTQGVDFVPQNVAAGSPPGVQPTSVSYSYSSSYPSQSAPRHSNATAPGWPHAGSVAAMSSAAGRMQPVLYSSPANAPSSFGIPATNHDPNHPGQHTYHHLPQRPASESAVHPNSTASHHAQTPQASTGYAHAPQRPASGPMTPPTPAAPRHAPTSQTPPQTSFNVEEHVRHLVAKLLAPTQNNFQQIWRALFDNVDAEFQRTYRQLLEEQMKAVQASRAAAALYERNKTLEEQVRGLTQYNRALHEQVDRQATELAKAKTDYELTREMARKLASENTMLARVYGKMLAGQTQTPAFAEASSSSAPVPSPQPQGSATQRTMASVNLGDLPPDLMESIRQERIRHSEKLEISLARSTSCVVN</sequence>
<protein>
    <submittedName>
        <fullName evidence="3">Uncharacterized protein</fullName>
    </submittedName>
</protein>
<keyword evidence="4" id="KW-1185">Reference proteome</keyword>
<evidence type="ECO:0000256" key="2">
    <source>
        <dbReference type="SAM" id="MobiDB-lite"/>
    </source>
</evidence>
<gene>
    <name evidence="3" type="ORF">OE88DRAFT_1239214</name>
</gene>
<accession>A0A5C3N7G8</accession>
<organism evidence="3 4">
    <name type="scientific">Heliocybe sulcata</name>
    <dbReference type="NCBI Taxonomy" id="5364"/>
    <lineage>
        <taxon>Eukaryota</taxon>
        <taxon>Fungi</taxon>
        <taxon>Dikarya</taxon>
        <taxon>Basidiomycota</taxon>
        <taxon>Agaricomycotina</taxon>
        <taxon>Agaricomycetes</taxon>
        <taxon>Gloeophyllales</taxon>
        <taxon>Gloeophyllaceae</taxon>
        <taxon>Heliocybe</taxon>
    </lineage>
</organism>